<name>A0ABN9AQC5_9NEOB</name>
<comment type="caution">
    <text evidence="1">The sequence shown here is derived from an EMBL/GenBank/DDBJ whole genome shotgun (WGS) entry which is preliminary data.</text>
</comment>
<keyword evidence="2" id="KW-1185">Reference proteome</keyword>
<evidence type="ECO:0000313" key="1">
    <source>
        <dbReference type="EMBL" id="CAI9538188.1"/>
    </source>
</evidence>
<reference evidence="1" key="1">
    <citation type="submission" date="2023-05" db="EMBL/GenBank/DDBJ databases">
        <authorList>
            <person name="Stuckert A."/>
        </authorList>
    </citation>
    <scope>NUCLEOTIDE SEQUENCE</scope>
</reference>
<evidence type="ECO:0000313" key="2">
    <source>
        <dbReference type="Proteomes" id="UP001162483"/>
    </source>
</evidence>
<dbReference type="EMBL" id="CATNWA010000807">
    <property type="protein sequence ID" value="CAI9538188.1"/>
    <property type="molecule type" value="Genomic_DNA"/>
</dbReference>
<feature type="non-terminal residue" evidence="1">
    <location>
        <position position="67"/>
    </location>
</feature>
<sequence>MQITKKIKIPYDNRCSTVSGGHSEHQIVVLRIPRECAQSKIAGTIYEWQPAPGLPPSGRLYTAAGRQ</sequence>
<accession>A0ABN9AQC5</accession>
<proteinExistence type="predicted"/>
<dbReference type="Proteomes" id="UP001162483">
    <property type="component" value="Unassembled WGS sequence"/>
</dbReference>
<protein>
    <submittedName>
        <fullName evidence="1">Uncharacterized protein</fullName>
    </submittedName>
</protein>
<organism evidence="1 2">
    <name type="scientific">Staurois parvus</name>
    <dbReference type="NCBI Taxonomy" id="386267"/>
    <lineage>
        <taxon>Eukaryota</taxon>
        <taxon>Metazoa</taxon>
        <taxon>Chordata</taxon>
        <taxon>Craniata</taxon>
        <taxon>Vertebrata</taxon>
        <taxon>Euteleostomi</taxon>
        <taxon>Amphibia</taxon>
        <taxon>Batrachia</taxon>
        <taxon>Anura</taxon>
        <taxon>Neobatrachia</taxon>
        <taxon>Ranoidea</taxon>
        <taxon>Ranidae</taxon>
        <taxon>Staurois</taxon>
    </lineage>
</organism>
<gene>
    <name evidence="1" type="ORF">SPARVUS_LOCUS1376918</name>
</gene>